<dbReference type="Pfam" id="PF13561">
    <property type="entry name" value="adh_short_C2"/>
    <property type="match status" value="1"/>
</dbReference>
<proteinExistence type="inferred from homology"/>
<dbReference type="SMART" id="SM00822">
    <property type="entry name" value="PKS_KR"/>
    <property type="match status" value="1"/>
</dbReference>
<dbReference type="InterPro" id="IPR057326">
    <property type="entry name" value="KR_dom"/>
</dbReference>
<dbReference type="PROSITE" id="PS00061">
    <property type="entry name" value="ADH_SHORT"/>
    <property type="match status" value="1"/>
</dbReference>
<keyword evidence="4" id="KW-0614">Plasmid</keyword>
<dbReference type="InterPro" id="IPR020904">
    <property type="entry name" value="Sc_DH/Rdtase_CS"/>
</dbReference>
<dbReference type="EMBL" id="CP022543">
    <property type="protein sequence ID" value="ASP23709.1"/>
    <property type="molecule type" value="Genomic_DNA"/>
</dbReference>
<evidence type="ECO:0000313" key="5">
    <source>
        <dbReference type="Proteomes" id="UP000203589"/>
    </source>
</evidence>
<gene>
    <name evidence="4" type="ORF">ANTHELSMS3_04608</name>
</gene>
<keyword evidence="2 4" id="KW-0560">Oxidoreductase</keyword>
<dbReference type="OrthoDB" id="9779623at2"/>
<dbReference type="InterPro" id="IPR036291">
    <property type="entry name" value="NAD(P)-bd_dom_sf"/>
</dbReference>
<dbReference type="InterPro" id="IPR051122">
    <property type="entry name" value="SDR_DHRS6-like"/>
</dbReference>
<dbReference type="EC" id="1.1.1.100" evidence="4"/>
<dbReference type="KEGG" id="aht:ANTHELSMS3_04608"/>
<dbReference type="SUPFAM" id="SSF51735">
    <property type="entry name" value="NAD(P)-binding Rossmann-fold domains"/>
    <property type="match status" value="1"/>
</dbReference>
<dbReference type="Proteomes" id="UP000203589">
    <property type="component" value="Plasmid pSMS3-3"/>
</dbReference>
<feature type="domain" description="Ketoreductase" evidence="3">
    <location>
        <begin position="8"/>
        <end position="172"/>
    </location>
</feature>
<dbReference type="GO" id="GO:0004316">
    <property type="term" value="F:3-oxoacyl-[acyl-carrier-protein] reductase (NADPH) activity"/>
    <property type="evidence" value="ECO:0007669"/>
    <property type="project" value="UniProtKB-EC"/>
</dbReference>
<evidence type="ECO:0000256" key="2">
    <source>
        <dbReference type="ARBA" id="ARBA00023002"/>
    </source>
</evidence>
<keyword evidence="5" id="KW-1185">Reference proteome</keyword>
<dbReference type="PANTHER" id="PTHR43477">
    <property type="entry name" value="DIHYDROANTICAPSIN 7-DEHYDROGENASE"/>
    <property type="match status" value="1"/>
</dbReference>
<name>A0A222EBX7_9RHOB</name>
<evidence type="ECO:0000259" key="3">
    <source>
        <dbReference type="SMART" id="SM00822"/>
    </source>
</evidence>
<dbReference type="PRINTS" id="PR00080">
    <property type="entry name" value="SDRFAMILY"/>
</dbReference>
<dbReference type="PANTHER" id="PTHR43477:SF1">
    <property type="entry name" value="DIHYDROANTICAPSIN 7-DEHYDROGENASE"/>
    <property type="match status" value="1"/>
</dbReference>
<comment type="similarity">
    <text evidence="1">Belongs to the short-chain dehydrogenases/reductases (SDR) family.</text>
</comment>
<dbReference type="CDD" id="cd05233">
    <property type="entry name" value="SDR_c"/>
    <property type="match status" value="1"/>
</dbReference>
<reference evidence="4 5" key="1">
    <citation type="submission" date="2017-07" db="EMBL/GenBank/DDBJ databases">
        <title>Genome Sequence of Antarctobacter heliothermus Strain SMS3 Isolated from a culture of the Diatom Skeletonema marinoi.</title>
        <authorList>
            <person name="Topel M."/>
            <person name="Pinder M.I.M."/>
            <person name="Johansson O.N."/>
            <person name="Kourtchenko O."/>
            <person name="Godhe A."/>
            <person name="Clarke A.K."/>
        </authorList>
    </citation>
    <scope>NUCLEOTIDE SEQUENCE [LARGE SCALE GENOMIC DNA]</scope>
    <source>
        <strain evidence="4 5">SMS3</strain>
        <plasmid evidence="5">Plasmid psms3-3</plasmid>
    </source>
</reference>
<protein>
    <submittedName>
        <fullName evidence="4">3-ketoacyl-ACP reductase</fullName>
        <ecNumber evidence="4">1.1.1.100</ecNumber>
    </submittedName>
</protein>
<dbReference type="PRINTS" id="PR00081">
    <property type="entry name" value="GDHRDH"/>
</dbReference>
<organism evidence="4 5">
    <name type="scientific">Antarctobacter heliothermus</name>
    <dbReference type="NCBI Taxonomy" id="74033"/>
    <lineage>
        <taxon>Bacteria</taxon>
        <taxon>Pseudomonadati</taxon>
        <taxon>Pseudomonadota</taxon>
        <taxon>Alphaproteobacteria</taxon>
        <taxon>Rhodobacterales</taxon>
        <taxon>Roseobacteraceae</taxon>
        <taxon>Antarctobacter</taxon>
    </lineage>
</organism>
<dbReference type="AlphaFoldDB" id="A0A222EBX7"/>
<dbReference type="InterPro" id="IPR002347">
    <property type="entry name" value="SDR_fam"/>
</dbReference>
<dbReference type="Gene3D" id="3.40.50.720">
    <property type="entry name" value="NAD(P)-binding Rossmann-like Domain"/>
    <property type="match status" value="1"/>
</dbReference>
<accession>A0A222EBX7</accession>
<evidence type="ECO:0000313" key="4">
    <source>
        <dbReference type="EMBL" id="ASP23709.1"/>
    </source>
</evidence>
<dbReference type="RefSeq" id="WP_094037768.1">
    <property type="nucleotide sequence ID" value="NZ_CP022543.1"/>
</dbReference>
<evidence type="ECO:0000256" key="1">
    <source>
        <dbReference type="ARBA" id="ARBA00006484"/>
    </source>
</evidence>
<geneLocation type="plasmid" evidence="5">
    <name>psms3-3</name>
</geneLocation>
<sequence length="235" mass="23895">MNATETACHAVVTGSSSGIGLAVSTALLNAGWRVTGLDRAAPALSHEGFAARQLDLLDDDALETTLAELEGVTGIVHSAGIVRTGRIDEARRAEADGMWALHVGVAMTLGRVLAPRLPDGRGRIVALSSRGALGRPGRGAYAATKAALNGLVRSWALELAPRGITANLVAPGATDTPMLTDPSRGEPAVVQNPIGRVIRPEEVAATVAFLLSPPAGAITGQVLHVCGGSSLVAPS</sequence>